<dbReference type="AlphaFoldDB" id="A0A6M3JX51"/>
<organism evidence="2">
    <name type="scientific">viral metagenome</name>
    <dbReference type="NCBI Taxonomy" id="1070528"/>
    <lineage>
        <taxon>unclassified sequences</taxon>
        <taxon>metagenomes</taxon>
        <taxon>organismal metagenomes</taxon>
    </lineage>
</organism>
<dbReference type="EMBL" id="MT142101">
    <property type="protein sequence ID" value="QJA74484.1"/>
    <property type="molecule type" value="Genomic_DNA"/>
</dbReference>
<evidence type="ECO:0000313" key="2">
    <source>
        <dbReference type="EMBL" id="QJA74484.1"/>
    </source>
</evidence>
<name>A0A6M3JX51_9ZZZZ</name>
<accession>A0A6M3JX51</accession>
<protein>
    <submittedName>
        <fullName evidence="2">Uncharacterized protein</fullName>
    </submittedName>
</protein>
<dbReference type="EMBL" id="MT141262">
    <property type="protein sequence ID" value="QJA57247.1"/>
    <property type="molecule type" value="Genomic_DNA"/>
</dbReference>
<proteinExistence type="predicted"/>
<sequence>MAKNTHKSIAFTPAEAEEFAGVLSAENFSEAVKELMRRGAGRVKVPEKGIVILMGEPSKSCPTGFEIQAYGLQQVKPREWERGMYLAEQAYRNRRHGIAGEVAANAGS</sequence>
<reference evidence="2" key="1">
    <citation type="submission" date="2020-03" db="EMBL/GenBank/DDBJ databases">
        <title>The deep terrestrial virosphere.</title>
        <authorList>
            <person name="Holmfeldt K."/>
            <person name="Nilsson E."/>
            <person name="Simone D."/>
            <person name="Lopez-Fernandez M."/>
            <person name="Wu X."/>
            <person name="de Brujin I."/>
            <person name="Lundin D."/>
            <person name="Andersson A."/>
            <person name="Bertilsson S."/>
            <person name="Dopson M."/>
        </authorList>
    </citation>
    <scope>NUCLEOTIDE SEQUENCE</scope>
    <source>
        <strain evidence="2">MM415A01992</strain>
        <strain evidence="1">MM415B01680</strain>
    </source>
</reference>
<evidence type="ECO:0000313" key="1">
    <source>
        <dbReference type="EMBL" id="QJA57247.1"/>
    </source>
</evidence>
<gene>
    <name evidence="2" type="ORF">MM415A01992_0003</name>
    <name evidence="1" type="ORF">MM415B01680_0016</name>
</gene>